<evidence type="ECO:0000256" key="2">
    <source>
        <dbReference type="ARBA" id="ARBA00022801"/>
    </source>
</evidence>
<feature type="domain" description="Nudix hydrolase" evidence="4">
    <location>
        <begin position="4"/>
        <end position="151"/>
    </location>
</feature>
<name>A0A9X3E3H7_9HYPH</name>
<proteinExistence type="inferred from homology"/>
<protein>
    <submittedName>
        <fullName evidence="5">NUDIX domain-containing protein</fullName>
    </submittedName>
</protein>
<dbReference type="PROSITE" id="PS00893">
    <property type="entry name" value="NUDIX_BOX"/>
    <property type="match status" value="1"/>
</dbReference>
<dbReference type="GO" id="GO:0016787">
    <property type="term" value="F:hydrolase activity"/>
    <property type="evidence" value="ECO:0007669"/>
    <property type="project" value="UniProtKB-KW"/>
</dbReference>
<dbReference type="CDD" id="cd04663">
    <property type="entry name" value="NUDIX_Hydrolase"/>
    <property type="match status" value="1"/>
</dbReference>
<dbReference type="SUPFAM" id="SSF55811">
    <property type="entry name" value="Nudix"/>
    <property type="match status" value="1"/>
</dbReference>
<dbReference type="AlphaFoldDB" id="A0A9X3E3H7"/>
<dbReference type="EMBL" id="JAPKNK010000004">
    <property type="protein sequence ID" value="MCX5570052.1"/>
    <property type="molecule type" value="Genomic_DNA"/>
</dbReference>
<dbReference type="PRINTS" id="PR00502">
    <property type="entry name" value="NUDIXFAMILY"/>
</dbReference>
<dbReference type="Proteomes" id="UP001144805">
    <property type="component" value="Unassembled WGS sequence"/>
</dbReference>
<gene>
    <name evidence="5" type="ORF">OSH07_12670</name>
</gene>
<dbReference type="InterPro" id="IPR020084">
    <property type="entry name" value="NUDIX_hydrolase_CS"/>
</dbReference>
<dbReference type="Pfam" id="PF00293">
    <property type="entry name" value="NUDIX"/>
    <property type="match status" value="1"/>
</dbReference>
<dbReference type="PROSITE" id="PS51462">
    <property type="entry name" value="NUDIX"/>
    <property type="match status" value="1"/>
</dbReference>
<reference evidence="5" key="1">
    <citation type="submission" date="2022-11" db="EMBL/GenBank/DDBJ databases">
        <title>Biodiversity and phylogenetic relationships of bacteria.</title>
        <authorList>
            <person name="Machado R.A.R."/>
            <person name="Bhat A."/>
            <person name="Loulou A."/>
            <person name="Kallel S."/>
        </authorList>
    </citation>
    <scope>NUCLEOTIDE SEQUENCE</scope>
    <source>
        <strain evidence="5">K-TC2</strain>
    </source>
</reference>
<dbReference type="InterPro" id="IPR015797">
    <property type="entry name" value="NUDIX_hydrolase-like_dom_sf"/>
</dbReference>
<evidence type="ECO:0000256" key="1">
    <source>
        <dbReference type="ARBA" id="ARBA00001946"/>
    </source>
</evidence>
<evidence type="ECO:0000313" key="6">
    <source>
        <dbReference type="Proteomes" id="UP001144805"/>
    </source>
</evidence>
<accession>A0A9X3E3H7</accession>
<evidence type="ECO:0000259" key="4">
    <source>
        <dbReference type="PROSITE" id="PS51462"/>
    </source>
</evidence>
<dbReference type="Gene3D" id="3.90.79.10">
    <property type="entry name" value="Nucleoside Triphosphate Pyrophosphohydrolase"/>
    <property type="match status" value="1"/>
</dbReference>
<keyword evidence="6" id="KW-1185">Reference proteome</keyword>
<evidence type="ECO:0000256" key="3">
    <source>
        <dbReference type="RuleBase" id="RU003476"/>
    </source>
</evidence>
<evidence type="ECO:0000313" key="5">
    <source>
        <dbReference type="EMBL" id="MCX5570052.1"/>
    </source>
</evidence>
<dbReference type="InterPro" id="IPR000086">
    <property type="entry name" value="NUDIX_hydrolase_dom"/>
</dbReference>
<comment type="similarity">
    <text evidence="3">Belongs to the Nudix hydrolase family.</text>
</comment>
<dbReference type="RefSeq" id="WP_266339015.1">
    <property type="nucleotide sequence ID" value="NZ_JAPKNK010000004.1"/>
</dbReference>
<sequence length="151" mass="17240">MSDAVIRKSKVVLYATWRGRLLVFREPDFPEYGIQVPGGTMEPGETPEQAARREFLEETGLVAPDAMTRLGERDYRYAPEGGPERHHRRWFFHLPLEGDFAESWEQLEMHPDAGGPPIRFALYWLDLPLGEALFGELDALLDRLPALEMAS</sequence>
<organism evidence="5 6">
    <name type="scientific">Kaistia nematophila</name>
    <dbReference type="NCBI Taxonomy" id="2994654"/>
    <lineage>
        <taxon>Bacteria</taxon>
        <taxon>Pseudomonadati</taxon>
        <taxon>Pseudomonadota</taxon>
        <taxon>Alphaproteobacteria</taxon>
        <taxon>Hyphomicrobiales</taxon>
        <taxon>Kaistiaceae</taxon>
        <taxon>Kaistia</taxon>
    </lineage>
</organism>
<comment type="caution">
    <text evidence="5">The sequence shown here is derived from an EMBL/GenBank/DDBJ whole genome shotgun (WGS) entry which is preliminary data.</text>
</comment>
<keyword evidence="2 3" id="KW-0378">Hydrolase</keyword>
<dbReference type="InterPro" id="IPR020476">
    <property type="entry name" value="Nudix_hydrolase"/>
</dbReference>
<comment type="cofactor">
    <cofactor evidence="1">
        <name>Mg(2+)</name>
        <dbReference type="ChEBI" id="CHEBI:18420"/>
    </cofactor>
</comment>